<sequence length="74" mass="8171">MECVICKNGTTRSGFVTVTLERDNCIVILKQVPADICQNCGEYYLSESVTVEVLQKAEDAVNKGAEVEIIRYVA</sequence>
<accession>A0A3E0M101</accession>
<dbReference type="EMBL" id="QQWD01000008">
    <property type="protein sequence ID" value="REJ53137.1"/>
    <property type="molecule type" value="Genomic_DNA"/>
</dbReference>
<dbReference type="Proteomes" id="UP000257002">
    <property type="component" value="Unassembled WGS sequence"/>
</dbReference>
<reference evidence="1 2" key="1">
    <citation type="submission" date="2017-10" db="EMBL/GenBank/DDBJ databases">
        <title>A large-scale comparative metagenomic study reveals the eutrophication-driven functional interactions in six Microcystis-epibionts communities.</title>
        <authorList>
            <person name="Li Q."/>
            <person name="Lin F."/>
        </authorList>
    </citation>
    <scope>NUCLEOTIDE SEQUENCE [LARGE SCALE GENOMIC DNA]</scope>
    <source>
        <strain evidence="1">TW10</strain>
    </source>
</reference>
<organism evidence="1 2">
    <name type="scientific">Microcystis wesenbergii TW10</name>
    <dbReference type="NCBI Taxonomy" id="2060474"/>
    <lineage>
        <taxon>Bacteria</taxon>
        <taxon>Bacillati</taxon>
        <taxon>Cyanobacteriota</taxon>
        <taxon>Cyanophyceae</taxon>
        <taxon>Oscillatoriophycideae</taxon>
        <taxon>Chroococcales</taxon>
        <taxon>Microcystaceae</taxon>
        <taxon>Microcystis</taxon>
    </lineage>
</organism>
<evidence type="ECO:0000313" key="2">
    <source>
        <dbReference type="Proteomes" id="UP000257002"/>
    </source>
</evidence>
<dbReference type="AlphaFoldDB" id="A0A3E0M101"/>
<dbReference type="Gene3D" id="3.10.20.860">
    <property type="match status" value="1"/>
</dbReference>
<dbReference type="InterPro" id="IPR022453">
    <property type="entry name" value="Znf_MqsA-type"/>
</dbReference>
<proteinExistence type="predicted"/>
<name>A0A3E0M101_9CHRO</name>
<gene>
    <name evidence="1" type="ORF">DWQ51_09005</name>
</gene>
<evidence type="ECO:0000313" key="1">
    <source>
        <dbReference type="EMBL" id="REJ53137.1"/>
    </source>
</evidence>
<protein>
    <submittedName>
        <fullName evidence="1">Type II toxin-antitoxin system MqsA family antitoxin</fullName>
    </submittedName>
</protein>
<dbReference type="NCBIfam" id="TIGR03831">
    <property type="entry name" value="YgiT_finger"/>
    <property type="match status" value="1"/>
</dbReference>
<comment type="caution">
    <text evidence="1">The sequence shown here is derived from an EMBL/GenBank/DDBJ whole genome shotgun (WGS) entry which is preliminary data.</text>
</comment>
<dbReference type="CDD" id="cd12870">
    <property type="entry name" value="MqsA"/>
    <property type="match status" value="1"/>
</dbReference>